<organism evidence="4 5">
    <name type="scientific">Enterococcus mundtii</name>
    <dbReference type="NCBI Taxonomy" id="53346"/>
    <lineage>
        <taxon>Bacteria</taxon>
        <taxon>Bacillati</taxon>
        <taxon>Bacillota</taxon>
        <taxon>Bacilli</taxon>
        <taxon>Lactobacillales</taxon>
        <taxon>Enterococcaceae</taxon>
        <taxon>Enterococcus</taxon>
    </lineage>
</organism>
<reference evidence="4 5" key="1">
    <citation type="submission" date="2020-04" db="EMBL/GenBank/DDBJ databases">
        <authorList>
            <person name="Abaymova A."/>
            <person name="Teymurazov M."/>
            <person name="Tazyna O."/>
            <person name="Chatushin Y."/>
            <person name="Svetoch E."/>
            <person name="Pereligyn V."/>
            <person name="Pohylenko V."/>
            <person name="Platonov M."/>
            <person name="Kartsev N."/>
            <person name="Skryabin Y."/>
            <person name="Sizova A."/>
            <person name="Solomentsev V."/>
            <person name="Kislichkina A."/>
            <person name="Bogun A."/>
        </authorList>
    </citation>
    <scope>NUCLEOTIDE SEQUENCE [LARGE SCALE GENOMIC DNA]</scope>
    <source>
        <strain evidence="5">SCPM-O-B-8398 (E28)</strain>
    </source>
</reference>
<evidence type="ECO:0000256" key="2">
    <source>
        <dbReference type="SAM" id="SignalP"/>
    </source>
</evidence>
<dbReference type="AlphaFoldDB" id="A0A848MYU7"/>
<dbReference type="Proteomes" id="UP000557857">
    <property type="component" value="Unassembled WGS sequence"/>
</dbReference>
<sequence>MKFVRLATIAALSSTIFAGGLTAFADETPETPEETSKAVTKVETDGIIEFTPNEEEELVVVPPEGGPDVEIEPEVPGTTGPLSIMKAATMNFGSQVISNQDQTYNMIAEKQQKTGTTGEENKVPYVSFAQVQDVRGTNAGWDLQVRMSDFKATTETVNDTLLGAQISLLNPRIQYEGSTSGNAPVAHAAELKLIPNESAVSVMTAEKDKGAGVSSVVWGNQANLDAQEADDTVDVVTNNAIQLFVPGSTAKDAAQYKSTLTWELSSTPENEDNDDDTNQPDGV</sequence>
<feature type="chain" id="PRO_5032809418" evidence="2">
    <location>
        <begin position="26"/>
        <end position="283"/>
    </location>
</feature>
<feature type="signal peptide" evidence="2">
    <location>
        <begin position="1"/>
        <end position="25"/>
    </location>
</feature>
<dbReference type="RefSeq" id="WP_169058809.1">
    <property type="nucleotide sequence ID" value="NZ_JABCAG010000031.1"/>
</dbReference>
<gene>
    <name evidence="4" type="ORF">HI921_10740</name>
</gene>
<evidence type="ECO:0000313" key="5">
    <source>
        <dbReference type="Proteomes" id="UP000557857"/>
    </source>
</evidence>
<dbReference type="InterPro" id="IPR027994">
    <property type="entry name" value="WxL_dom"/>
</dbReference>
<name>A0A848MYU7_ENTMU</name>
<accession>A0A848MYU7</accession>
<keyword evidence="2" id="KW-0732">Signal</keyword>
<dbReference type="EMBL" id="JABCAG010000031">
    <property type="protein sequence ID" value="NMP58931.1"/>
    <property type="molecule type" value="Genomic_DNA"/>
</dbReference>
<feature type="region of interest" description="Disordered" evidence="1">
    <location>
        <begin position="263"/>
        <end position="283"/>
    </location>
</feature>
<proteinExistence type="predicted"/>
<evidence type="ECO:0000259" key="3">
    <source>
        <dbReference type="Pfam" id="PF13731"/>
    </source>
</evidence>
<protein>
    <submittedName>
        <fullName evidence="4">WxL domain-containing protein</fullName>
    </submittedName>
</protein>
<feature type="domain" description="WxL" evidence="3">
    <location>
        <begin position="39"/>
        <end position="268"/>
    </location>
</feature>
<evidence type="ECO:0000313" key="4">
    <source>
        <dbReference type="EMBL" id="NMP58931.1"/>
    </source>
</evidence>
<dbReference type="Pfam" id="PF13731">
    <property type="entry name" value="WxL"/>
    <property type="match status" value="1"/>
</dbReference>
<feature type="compositionally biased region" description="Acidic residues" evidence="1">
    <location>
        <begin position="269"/>
        <end position="283"/>
    </location>
</feature>
<evidence type="ECO:0000256" key="1">
    <source>
        <dbReference type="SAM" id="MobiDB-lite"/>
    </source>
</evidence>
<comment type="caution">
    <text evidence="4">The sequence shown here is derived from an EMBL/GenBank/DDBJ whole genome shotgun (WGS) entry which is preliminary data.</text>
</comment>